<comment type="caution">
    <text evidence="1">The sequence shown here is derived from an EMBL/GenBank/DDBJ whole genome shotgun (WGS) entry which is preliminary data.</text>
</comment>
<accession>A0ABX4Q3U2</accession>
<gene>
    <name evidence="1" type="ORF">ATI02_4446</name>
</gene>
<name>A0ABX4Q3U2_9PSED</name>
<dbReference type="InterPro" id="IPR003458">
    <property type="entry name" value="Phage_T4_Gp38_tail_assem"/>
</dbReference>
<evidence type="ECO:0000313" key="1">
    <source>
        <dbReference type="EMBL" id="PKA71464.1"/>
    </source>
</evidence>
<reference evidence="1 2" key="1">
    <citation type="submission" date="2017-11" db="EMBL/GenBank/DDBJ databases">
        <title>Genome sequencing of a diverse group of Pseudomonas species.</title>
        <authorList>
            <person name="Loper J."/>
        </authorList>
    </citation>
    <scope>NUCLEOTIDE SEQUENCE [LARGE SCALE GENOMIC DNA]</scope>
    <source>
        <strain evidence="1 2">LMG 25716</strain>
    </source>
</reference>
<dbReference type="Pfam" id="PF02413">
    <property type="entry name" value="Caudo_TAP"/>
    <property type="match status" value="1"/>
</dbReference>
<sequence>MKTDWGSTYSDTSDYERQAFTSGRIQLRLDQASRWLMFNPLQYKLDLEIATAAEAAALVAYKQYYIAVTEVINQNAFPTINWPVAPF</sequence>
<organism evidence="1 2">
    <name type="scientific">Pseudomonas baetica</name>
    <dbReference type="NCBI Taxonomy" id="674054"/>
    <lineage>
        <taxon>Bacteria</taxon>
        <taxon>Pseudomonadati</taxon>
        <taxon>Pseudomonadota</taxon>
        <taxon>Gammaproteobacteria</taxon>
        <taxon>Pseudomonadales</taxon>
        <taxon>Pseudomonadaceae</taxon>
        <taxon>Pseudomonas</taxon>
    </lineage>
</organism>
<protein>
    <submittedName>
        <fullName evidence="1">Virus tail fiber assembly protein lambda gpK</fullName>
    </submittedName>
</protein>
<evidence type="ECO:0000313" key="2">
    <source>
        <dbReference type="Proteomes" id="UP000232455"/>
    </source>
</evidence>
<keyword evidence="2" id="KW-1185">Reference proteome</keyword>
<dbReference type="Proteomes" id="UP000232455">
    <property type="component" value="Unassembled WGS sequence"/>
</dbReference>
<proteinExistence type="predicted"/>
<dbReference type="EMBL" id="PHHE01000001">
    <property type="protein sequence ID" value="PKA71464.1"/>
    <property type="molecule type" value="Genomic_DNA"/>
</dbReference>